<dbReference type="InterPro" id="IPR008979">
    <property type="entry name" value="Galactose-bd-like_sf"/>
</dbReference>
<gene>
    <name evidence="6" type="ordered locus">Calow_0120</name>
</gene>
<dbReference type="PANTHER" id="PTHR43649:SF33">
    <property type="entry name" value="POLYGALACTURONAN_RHAMNOGALACTURONAN-BINDING PROTEIN YTCQ"/>
    <property type="match status" value="1"/>
</dbReference>
<keyword evidence="1" id="KW-1003">Cell membrane</keyword>
<dbReference type="EMBL" id="CP002216">
    <property type="protein sequence ID" value="ADQ03728.1"/>
    <property type="molecule type" value="Genomic_DNA"/>
</dbReference>
<dbReference type="eggNOG" id="COG1653">
    <property type="taxonomic scope" value="Bacteria"/>
</dbReference>
<dbReference type="RefSeq" id="WP_013411142.1">
    <property type="nucleotide sequence ID" value="NC_014657.1"/>
</dbReference>
<keyword evidence="2" id="KW-0732">Signal</keyword>
<keyword evidence="5" id="KW-0449">Lipoprotein</keyword>
<evidence type="ECO:0000256" key="1">
    <source>
        <dbReference type="ARBA" id="ARBA00022475"/>
    </source>
</evidence>
<evidence type="ECO:0000313" key="7">
    <source>
        <dbReference type="Proteomes" id="UP000006889"/>
    </source>
</evidence>
<organism evidence="6 7">
    <name type="scientific">Caldicellulosiruptor owensensis (strain ATCC 700167 / DSM 13100 / OL)</name>
    <dbReference type="NCBI Taxonomy" id="632518"/>
    <lineage>
        <taxon>Bacteria</taxon>
        <taxon>Bacillati</taxon>
        <taxon>Bacillota</taxon>
        <taxon>Bacillota incertae sedis</taxon>
        <taxon>Caldicellulosiruptorales</taxon>
        <taxon>Caldicellulosiruptoraceae</taxon>
        <taxon>Caldicellulosiruptor</taxon>
    </lineage>
</organism>
<proteinExistence type="predicted"/>
<sequence length="595" mass="66490">MSKNFKRMIALMVVIGLIVSLFAIVGKMPQKAEASAKFGDISFLRPGYSKESLKSKDLFDKAVARAISLYEKNYGGKVNIVYSDWVNWNTKIIARMAAGDPIDVIFGSDGTFPRYYLQGIVQPLDNYVDLKAPYLNKTAMDLIFKYNGKYYLASQKGSNVPILCIYNKDLMLEEGIDEDEMPLALYKAGKWNWDAFEKLAKKLTADTNKDGKIDRYGVNFWSPTYMVYANGTSFVTLDKNGKAKVNFDDPALQRALNFYKKGKKEGWLMDDWDITVSGLKKRQTVMLVAPLYKYDQDKKEVEDELEAAPLPLGPDNKKKVYVFHADGYGISKGAKNPRGAGKFINLILENVQKYHDDVNMSKRSKFVFDIVSDMAKNPFYPSTSDSLTGMPWWELFGPVNSQDSVASALASLKPQIEKNVKEAYSGTTTKIVYKPFKPFAINFDDGKVDTFKSLDTNKKTVKISTASGSAAIKNKSLIVTWDTAKDGAEIYVVTNPDKVKIYGWHDYKISFEVKTTKAPKSGKPTIVCSILSEPKVGATSYGSLSVTVDKTNTVYKVEGNITNIPDNSDKMCLRIGIQNGAGDFIIDNIKVEELE</sequence>
<evidence type="ECO:0000256" key="5">
    <source>
        <dbReference type="ARBA" id="ARBA00023288"/>
    </source>
</evidence>
<dbReference type="InterPro" id="IPR050490">
    <property type="entry name" value="Bact_solute-bd_prot1"/>
</dbReference>
<protein>
    <submittedName>
        <fullName evidence="6">Extracellular solute-binding protein family 1</fullName>
    </submittedName>
</protein>
<dbReference type="KEGG" id="cow:Calow_0120"/>
<dbReference type="Pfam" id="PF01547">
    <property type="entry name" value="SBP_bac_1"/>
    <property type="match status" value="1"/>
</dbReference>
<name>E4Q2A0_CALOW</name>
<dbReference type="SUPFAM" id="SSF53850">
    <property type="entry name" value="Periplasmic binding protein-like II"/>
    <property type="match status" value="1"/>
</dbReference>
<evidence type="ECO:0000313" key="6">
    <source>
        <dbReference type="EMBL" id="ADQ03728.1"/>
    </source>
</evidence>
<evidence type="ECO:0000256" key="2">
    <source>
        <dbReference type="ARBA" id="ARBA00022729"/>
    </source>
</evidence>
<dbReference type="STRING" id="632518.Calow_0120"/>
<dbReference type="SUPFAM" id="SSF49785">
    <property type="entry name" value="Galactose-binding domain-like"/>
    <property type="match status" value="1"/>
</dbReference>
<evidence type="ECO:0000256" key="3">
    <source>
        <dbReference type="ARBA" id="ARBA00023136"/>
    </source>
</evidence>
<keyword evidence="3" id="KW-0472">Membrane</keyword>
<dbReference type="InterPro" id="IPR006059">
    <property type="entry name" value="SBP"/>
</dbReference>
<evidence type="ECO:0000256" key="4">
    <source>
        <dbReference type="ARBA" id="ARBA00023139"/>
    </source>
</evidence>
<reference key="1">
    <citation type="submission" date="2010-09" db="EMBL/GenBank/DDBJ databases">
        <title>Complete sequence of Caldicellulosiruptor owensensis OL.</title>
        <authorList>
            <consortium name="US DOE Joint Genome Institute"/>
            <person name="Lucas S."/>
            <person name="Copeland A."/>
            <person name="Lapidus A."/>
            <person name="Cheng J.-F."/>
            <person name="Bruce D."/>
            <person name="Goodwin L."/>
            <person name="Pitluck S."/>
            <person name="Davenport K."/>
            <person name="Detter J.C."/>
            <person name="Han C."/>
            <person name="Tapia R."/>
            <person name="Land M."/>
            <person name="Hauser L."/>
            <person name="Chang Y.-J."/>
            <person name="Jeffries C."/>
            <person name="Kyrpides N."/>
            <person name="Ivanova N."/>
            <person name="Mikhailova N."/>
            <person name="Blumer-Schuette S.E."/>
            <person name="Kelly R.M."/>
            <person name="Woyke T."/>
        </authorList>
    </citation>
    <scope>NUCLEOTIDE SEQUENCE</scope>
    <source>
        <strain>OL</strain>
    </source>
</reference>
<dbReference type="PANTHER" id="PTHR43649">
    <property type="entry name" value="ARABINOSE-BINDING PROTEIN-RELATED"/>
    <property type="match status" value="1"/>
</dbReference>
<dbReference type="Gene3D" id="3.40.190.10">
    <property type="entry name" value="Periplasmic binding protein-like II"/>
    <property type="match status" value="1"/>
</dbReference>
<dbReference type="AlphaFoldDB" id="E4Q2A0"/>
<dbReference type="HOGENOM" id="CLU_459069_0_0_9"/>
<dbReference type="Gene3D" id="2.60.120.260">
    <property type="entry name" value="Galactose-binding domain-like"/>
    <property type="match status" value="1"/>
</dbReference>
<keyword evidence="4" id="KW-0564">Palmitate</keyword>
<accession>E4Q2A0</accession>
<keyword evidence="7" id="KW-1185">Reference proteome</keyword>
<dbReference type="Proteomes" id="UP000006889">
    <property type="component" value="Chromosome"/>
</dbReference>
<reference evidence="6 7" key="2">
    <citation type="journal article" date="2011" name="J. Bacteriol.">
        <title>Complete genome sequences for the anaerobic, extremely thermophilic plant biomass-degrading bacteria Caldicellulosiruptor hydrothermalis, Caldicellulosiruptor kristjanssonii, Caldicellulosiruptor kronotskyensis, Caldicellulosiruptor owensenis, and Caldicellulosiruptor lactoaceticus.</title>
        <authorList>
            <person name="Blumer-Schuette S.E."/>
            <person name="Ozdemir I."/>
            <person name="Mistry D."/>
            <person name="Lucas S."/>
            <person name="Lapidus A."/>
            <person name="Cheng J.F."/>
            <person name="Goodwin L.A."/>
            <person name="Pitluck S."/>
            <person name="Land M.L."/>
            <person name="Hauser L.J."/>
            <person name="Woyke T."/>
            <person name="Mikhailova N."/>
            <person name="Pati A."/>
            <person name="Kyrpides N.C."/>
            <person name="Ivanova N."/>
            <person name="Detter J.C."/>
            <person name="Walston-Davenport K."/>
            <person name="Han S."/>
            <person name="Adams M.W."/>
            <person name="Kelly R.M."/>
        </authorList>
    </citation>
    <scope>NUCLEOTIDE SEQUENCE [LARGE SCALE GENOMIC DNA]</scope>
    <source>
        <strain evidence="7">ATCC 700167 / DSM 13100 / OL</strain>
    </source>
</reference>
<dbReference type="OrthoDB" id="383937at2"/>